<evidence type="ECO:0000313" key="6">
    <source>
        <dbReference type="Proteomes" id="UP001149813"/>
    </source>
</evidence>
<dbReference type="InterPro" id="IPR008501">
    <property type="entry name" value="THOC7/Mft1"/>
</dbReference>
<dbReference type="GO" id="GO:0000445">
    <property type="term" value="C:THO complex part of transcription export complex"/>
    <property type="evidence" value="ECO:0007669"/>
    <property type="project" value="InterPro"/>
</dbReference>
<feature type="compositionally biased region" description="Low complexity" evidence="4">
    <location>
        <begin position="206"/>
        <end position="215"/>
    </location>
</feature>
<keyword evidence="3" id="KW-0175">Coiled coil</keyword>
<dbReference type="AlphaFoldDB" id="A0A9W8CTQ7"/>
<name>A0A9W8CTQ7_9FUNG</name>
<dbReference type="Gene3D" id="1.10.287.1490">
    <property type="match status" value="1"/>
</dbReference>
<reference evidence="5" key="1">
    <citation type="submission" date="2022-07" db="EMBL/GenBank/DDBJ databases">
        <title>Phylogenomic reconstructions and comparative analyses of Kickxellomycotina fungi.</title>
        <authorList>
            <person name="Reynolds N.K."/>
            <person name="Stajich J.E."/>
            <person name="Barry K."/>
            <person name="Grigoriev I.V."/>
            <person name="Crous P."/>
            <person name="Smith M.E."/>
        </authorList>
    </citation>
    <scope>NUCLEOTIDE SEQUENCE</scope>
    <source>
        <strain evidence="5">NBRC 32514</strain>
    </source>
</reference>
<dbReference type="EMBL" id="JANBOJ010000067">
    <property type="protein sequence ID" value="KAJ1723433.1"/>
    <property type="molecule type" value="Genomic_DNA"/>
</dbReference>
<feature type="compositionally biased region" description="Acidic residues" evidence="4">
    <location>
        <begin position="283"/>
        <end position="304"/>
    </location>
</feature>
<dbReference type="GO" id="GO:0006397">
    <property type="term" value="P:mRNA processing"/>
    <property type="evidence" value="ECO:0007669"/>
    <property type="project" value="InterPro"/>
</dbReference>
<feature type="compositionally biased region" description="Acidic residues" evidence="4">
    <location>
        <begin position="191"/>
        <end position="205"/>
    </location>
</feature>
<dbReference type="Proteomes" id="UP001149813">
    <property type="component" value="Unassembled WGS sequence"/>
</dbReference>
<gene>
    <name evidence="5" type="ORF">LPJ53_002243</name>
</gene>
<accession>A0A9W8CTQ7</accession>
<evidence type="ECO:0000256" key="2">
    <source>
        <dbReference type="ARBA" id="ARBA00023242"/>
    </source>
</evidence>
<organism evidence="5 6">
    <name type="scientific">Coemansia erecta</name>
    <dbReference type="NCBI Taxonomy" id="147472"/>
    <lineage>
        <taxon>Eukaryota</taxon>
        <taxon>Fungi</taxon>
        <taxon>Fungi incertae sedis</taxon>
        <taxon>Zoopagomycota</taxon>
        <taxon>Kickxellomycotina</taxon>
        <taxon>Kickxellomycetes</taxon>
        <taxon>Kickxellales</taxon>
        <taxon>Kickxellaceae</taxon>
        <taxon>Coemansia</taxon>
    </lineage>
</organism>
<keyword evidence="6" id="KW-1185">Reference proteome</keyword>
<dbReference type="Pfam" id="PF05615">
    <property type="entry name" value="THOC7"/>
    <property type="match status" value="1"/>
</dbReference>
<feature type="compositionally biased region" description="Polar residues" evidence="4">
    <location>
        <begin position="216"/>
        <end position="225"/>
    </location>
</feature>
<comment type="subcellular location">
    <subcellularLocation>
        <location evidence="1">Nucleus</location>
    </subcellularLocation>
</comment>
<evidence type="ECO:0000256" key="1">
    <source>
        <dbReference type="ARBA" id="ARBA00004123"/>
    </source>
</evidence>
<evidence type="ECO:0000313" key="5">
    <source>
        <dbReference type="EMBL" id="KAJ1723433.1"/>
    </source>
</evidence>
<evidence type="ECO:0000256" key="4">
    <source>
        <dbReference type="SAM" id="MobiDB-lite"/>
    </source>
</evidence>
<feature type="region of interest" description="Disordered" evidence="4">
    <location>
        <begin position="161"/>
        <end position="304"/>
    </location>
</feature>
<proteinExistence type="predicted"/>
<dbReference type="OrthoDB" id="205166at2759"/>
<sequence>MATKNEAHVLQEVRWFRHTVDLAIQSQRRCEQEIREYSEQIRGLEDQIAASEAEVASLGDSLEISRSHKRYRIAYDEIATEANKRPSRQRLQKDIADINADIDNLHNEDTSHGALMSSLRLQYAHVRAELGRLAEMSANALSVQDLGIIIADADHETHLSSGFSPAASAPVSSTHPEFGSPLEGSGLGTRDDDDDDDDDDVDGNDDYQNQNNSDNARPQNQNNEVDNGCADESDAGGDDNSRASNDNGQHPSADIIQADDGSDVDEDGAVASIEASPYAPIDSPEEEEGECDDDDDDEEGELLM</sequence>
<protein>
    <submittedName>
        <fullName evidence="5">Uncharacterized protein</fullName>
    </submittedName>
</protein>
<evidence type="ECO:0000256" key="3">
    <source>
        <dbReference type="SAM" id="Coils"/>
    </source>
</evidence>
<keyword evidence="2" id="KW-0539">Nucleus</keyword>
<comment type="caution">
    <text evidence="5">The sequence shown here is derived from an EMBL/GenBank/DDBJ whole genome shotgun (WGS) entry which is preliminary data.</text>
</comment>
<feature type="coiled-coil region" evidence="3">
    <location>
        <begin position="27"/>
        <end position="61"/>
    </location>
</feature>